<dbReference type="AlphaFoldDB" id="A0ABD3QG14"/>
<evidence type="ECO:0000256" key="1">
    <source>
        <dbReference type="ARBA" id="ARBA00007017"/>
    </source>
</evidence>
<feature type="compositionally biased region" description="Basic and acidic residues" evidence="3">
    <location>
        <begin position="23"/>
        <end position="35"/>
    </location>
</feature>
<keyword evidence="5" id="KW-1185">Reference proteome</keyword>
<feature type="compositionally biased region" description="Low complexity" evidence="3">
    <location>
        <begin position="136"/>
        <end position="153"/>
    </location>
</feature>
<protein>
    <recommendedName>
        <fullName evidence="6">Sister chromatid cohesion protein DCC1</fullName>
    </recommendedName>
</protein>
<dbReference type="PANTHER" id="PTHR13395:SF6">
    <property type="entry name" value="SISTER CHROMATID COHESION PROTEIN DCC1"/>
    <property type="match status" value="1"/>
</dbReference>
<accession>A0ABD3QG14</accession>
<gene>
    <name evidence="4" type="ORF">ACHAWO_007412</name>
</gene>
<proteinExistence type="inferred from homology"/>
<feature type="region of interest" description="Disordered" evidence="3">
    <location>
        <begin position="131"/>
        <end position="167"/>
    </location>
</feature>
<comment type="caution">
    <text evidence="4">The sequence shown here is derived from an EMBL/GenBank/DDBJ whole genome shotgun (WGS) entry which is preliminary data.</text>
</comment>
<comment type="similarity">
    <text evidence="1">Belongs to the DCC1 family.</text>
</comment>
<dbReference type="InterPro" id="IPR019128">
    <property type="entry name" value="Dcc1"/>
</dbReference>
<sequence>MSSNIRHLDDSASETLLTLPRSDFPKSKKETHHVQPADAATNEDEDRLLLVRVPPSLSLSQLQSSYILGETCSSDIPHTATANGQTYEEPAVEGNIHVPIPTRLIVDGNDEGKTLELMRVETSNTYILVPPVPVDSSSNGSAATTGSNEAAAADGSNKRQKTDKLTTMPARSVGLVPGEESPACFFLEPVALHKGHYASKLRWALSRWVYDPLDPPNGVFGYTLSELGHICRTSEYEIGYALKNGVFGAEDALVIPADETESGNGDEKRYGILSEEGRQTVSMAILSALLESDVNLAWHGDSTSQEGMDLSLIMKEVRTQWHNLEEDGVIQRESEEAPVLTDSKHEQVGESQSQFFTPAEFHKLKSGSNKSVLADEVIWNCLRSLVHTNNDDDGIPESVWLMPDQVAKLAAHNVFLRSSHSDGWKEDDFMESWNMCMPSISKYEPSLTLLEGIAVSEKKAGENGEYKMWRYFPEASLSLVPELRMKSMFAMCSEWTLEDALPYLSKFVVGDTSVDIESEVKSLLEKCARCSAERNGGPKYVLLSK</sequence>
<evidence type="ECO:0000313" key="5">
    <source>
        <dbReference type="Proteomes" id="UP001530400"/>
    </source>
</evidence>
<name>A0ABD3QG14_9STRA</name>
<dbReference type="EMBL" id="JALLPJ020000196">
    <property type="protein sequence ID" value="KAL3799072.1"/>
    <property type="molecule type" value="Genomic_DNA"/>
</dbReference>
<dbReference type="PANTHER" id="PTHR13395">
    <property type="entry name" value="SISTER CHROMATID COHESION PROTEIN DCC1-RELATED"/>
    <property type="match status" value="1"/>
</dbReference>
<dbReference type="Proteomes" id="UP001530400">
    <property type="component" value="Unassembled WGS sequence"/>
</dbReference>
<reference evidence="4 5" key="1">
    <citation type="submission" date="2024-10" db="EMBL/GenBank/DDBJ databases">
        <title>Updated reference genomes for cyclostephanoid diatoms.</title>
        <authorList>
            <person name="Roberts W.R."/>
            <person name="Alverson A.J."/>
        </authorList>
    </citation>
    <scope>NUCLEOTIDE SEQUENCE [LARGE SCALE GENOMIC DNA]</scope>
    <source>
        <strain evidence="4 5">AJA010-31</strain>
    </source>
</reference>
<organism evidence="4 5">
    <name type="scientific">Cyclotella atomus</name>
    <dbReference type="NCBI Taxonomy" id="382360"/>
    <lineage>
        <taxon>Eukaryota</taxon>
        <taxon>Sar</taxon>
        <taxon>Stramenopiles</taxon>
        <taxon>Ochrophyta</taxon>
        <taxon>Bacillariophyta</taxon>
        <taxon>Coscinodiscophyceae</taxon>
        <taxon>Thalassiosirophycidae</taxon>
        <taxon>Stephanodiscales</taxon>
        <taxon>Stephanodiscaceae</taxon>
        <taxon>Cyclotella</taxon>
    </lineage>
</organism>
<evidence type="ECO:0000313" key="4">
    <source>
        <dbReference type="EMBL" id="KAL3799072.1"/>
    </source>
</evidence>
<evidence type="ECO:0000256" key="3">
    <source>
        <dbReference type="SAM" id="MobiDB-lite"/>
    </source>
</evidence>
<evidence type="ECO:0000256" key="2">
    <source>
        <dbReference type="ARBA" id="ARBA00022705"/>
    </source>
</evidence>
<dbReference type="GO" id="GO:0006260">
    <property type="term" value="P:DNA replication"/>
    <property type="evidence" value="ECO:0007669"/>
    <property type="project" value="UniProtKB-KW"/>
</dbReference>
<dbReference type="Pfam" id="PF09724">
    <property type="entry name" value="Dcc1"/>
    <property type="match status" value="1"/>
</dbReference>
<evidence type="ECO:0008006" key="6">
    <source>
        <dbReference type="Google" id="ProtNLM"/>
    </source>
</evidence>
<feature type="region of interest" description="Disordered" evidence="3">
    <location>
        <begin position="16"/>
        <end position="43"/>
    </location>
</feature>
<keyword evidence="2" id="KW-0235">DNA replication</keyword>